<dbReference type="GO" id="GO:0050660">
    <property type="term" value="F:flavin adenine dinucleotide binding"/>
    <property type="evidence" value="ECO:0007669"/>
    <property type="project" value="TreeGrafter"/>
</dbReference>
<dbReference type="SUPFAM" id="SSF52467">
    <property type="entry name" value="DHS-like NAD/FAD-binding domain"/>
    <property type="match status" value="1"/>
</dbReference>
<dbReference type="InterPro" id="IPR023757">
    <property type="entry name" value="THcHDO_hydrolase_firmi"/>
</dbReference>
<dbReference type="GO" id="GO:0005948">
    <property type="term" value="C:acetolactate synthase complex"/>
    <property type="evidence" value="ECO:0007669"/>
    <property type="project" value="TreeGrafter"/>
</dbReference>
<keyword evidence="2 7" id="KW-0479">Metal-binding</keyword>
<dbReference type="InterPro" id="IPR029061">
    <property type="entry name" value="THDP-binding"/>
</dbReference>
<feature type="domain" description="Thiamine pyrophosphate enzyme central" evidence="8">
    <location>
        <begin position="222"/>
        <end position="353"/>
    </location>
</feature>
<dbReference type="EC" id="3.7.1.22" evidence="7"/>
<name>T0CA23_ALIAG</name>
<dbReference type="InterPro" id="IPR045229">
    <property type="entry name" value="TPP_enz"/>
</dbReference>
<feature type="domain" description="Thiamine pyrophosphate enzyme N-terminal TPP-binding" evidence="10">
    <location>
        <begin position="31"/>
        <end position="132"/>
    </location>
</feature>
<accession>A0A9E6ZLP7</accession>
<dbReference type="NCBIfam" id="TIGR04377">
    <property type="entry name" value="myo_inos_iolD"/>
    <property type="match status" value="1"/>
</dbReference>
<accession>T0CA23</accession>
<dbReference type="GO" id="GO:0000287">
    <property type="term" value="F:magnesium ion binding"/>
    <property type="evidence" value="ECO:0007669"/>
    <property type="project" value="UniProtKB-UniRule"/>
</dbReference>
<dbReference type="Gene3D" id="3.40.50.1220">
    <property type="entry name" value="TPP-binding domain"/>
    <property type="match status" value="1"/>
</dbReference>
<dbReference type="GO" id="GO:0102481">
    <property type="term" value="F:3D-(3,5/4)-trihydroxycyclohexane-1,2-dione hydrolase activity"/>
    <property type="evidence" value="ECO:0007669"/>
    <property type="project" value="UniProtKB-EC"/>
</dbReference>
<dbReference type="Proteomes" id="UP000829401">
    <property type="component" value="Chromosome"/>
</dbReference>
<evidence type="ECO:0000259" key="10">
    <source>
        <dbReference type="Pfam" id="PF02776"/>
    </source>
</evidence>
<dbReference type="InterPro" id="IPR029035">
    <property type="entry name" value="DHS-like_NAD/FAD-binding_dom"/>
</dbReference>
<dbReference type="KEGG" id="aaco:K1I37_13305"/>
<dbReference type="Pfam" id="PF02776">
    <property type="entry name" value="TPP_enzyme_N"/>
    <property type="match status" value="1"/>
</dbReference>
<evidence type="ECO:0000256" key="7">
    <source>
        <dbReference type="HAMAP-Rule" id="MF_01669"/>
    </source>
</evidence>
<evidence type="ECO:0000256" key="6">
    <source>
        <dbReference type="ARBA" id="ARBA00023052"/>
    </source>
</evidence>
<keyword evidence="5 7" id="KW-0520">NAD</keyword>
<dbReference type="CDD" id="cd02003">
    <property type="entry name" value="TPP_IolD"/>
    <property type="match status" value="1"/>
</dbReference>
<sequence>MKTVRLTTAQALIRFLNQQYIHVDGHEFPFVEGVFTIFGHGNVLGIGQALEQDAGHLKIIQGKNEQGMAHAAVAFSKQRLRQKIYAVTTSVGPGSANLVTAAGTAMANNIPVLFLPADTFATRQPDPVLQQIEQEYSAAVTTNDSLKPVSRYWDRVTRPEQLMSSLIRAFEVMTDPAKAGPATICIAQDTAGEAFDFDERFFAKRVHYLDRKLPTDRELHGASELIRCSRKPIILVGGGAKYSQAGDILKRLSEKHHIPLVETQAGKSTVESSFSNNLGGIGITGTLAANKAAREADLIIGVGTRYTDFATSSKTAFNFDKARFLNINVSRLQAYKLDGFQVVADAKATLEALAPLIKDYRSDFGEEIRELKKEWLAERNRLKSIQFTRKDFVPEIKEQFSQEVLNEYADALRTELPQTTALIAINDTIASDSVVISAAGSLPGDLQRLWHTEVPNTYHLEYGYSCMGYEVSGALGIKLANRDKEVYALVGDGSFLLLHSEFLTSIQFGYKINVLLFDNSGFGCISNLQMENGSGSFYCEFRTFDNQIVNVDYAKIAEGYGAKSYRASTVEELKAALDDAKQQEVSTLIDIKVLPKTMTDGYDSWWNVGVAEISNKESIQQAFERRIQMLRRARQY</sequence>
<dbReference type="GO" id="GO:0030976">
    <property type="term" value="F:thiamine pyrophosphate binding"/>
    <property type="evidence" value="ECO:0007669"/>
    <property type="project" value="UniProtKB-UniRule"/>
</dbReference>
<dbReference type="GO" id="GO:0009097">
    <property type="term" value="P:isoleucine biosynthetic process"/>
    <property type="evidence" value="ECO:0007669"/>
    <property type="project" value="TreeGrafter"/>
</dbReference>
<proteinExistence type="inferred from homology"/>
<keyword evidence="12" id="KW-1185">Reference proteome</keyword>
<dbReference type="OrthoDB" id="4494979at2"/>
<comment type="similarity">
    <text evidence="1 7">Belongs to the TPP enzyme family.</text>
</comment>
<feature type="binding site" evidence="7">
    <location>
        <position position="65"/>
    </location>
    <ligand>
        <name>thiamine diphosphate</name>
        <dbReference type="ChEBI" id="CHEBI:58937"/>
    </ligand>
</feature>
<dbReference type="InterPro" id="IPR012000">
    <property type="entry name" value="Thiamin_PyroP_enz_cen_dom"/>
</dbReference>
<dbReference type="GO" id="GO:0003984">
    <property type="term" value="F:acetolactate synthase activity"/>
    <property type="evidence" value="ECO:0007669"/>
    <property type="project" value="TreeGrafter"/>
</dbReference>
<keyword evidence="3 7" id="KW-0378">Hydrolase</keyword>
<dbReference type="RefSeq" id="WP_021294867.1">
    <property type="nucleotide sequence ID" value="NZ_AURB01000020.1"/>
</dbReference>
<dbReference type="EMBL" id="CP080467">
    <property type="protein sequence ID" value="UNO47669.1"/>
    <property type="molecule type" value="Genomic_DNA"/>
</dbReference>
<evidence type="ECO:0000259" key="9">
    <source>
        <dbReference type="Pfam" id="PF02775"/>
    </source>
</evidence>
<dbReference type="InterPro" id="IPR011766">
    <property type="entry name" value="TPP_enzyme_TPP-bd"/>
</dbReference>
<dbReference type="GO" id="GO:0009099">
    <property type="term" value="P:L-valine biosynthetic process"/>
    <property type="evidence" value="ECO:0007669"/>
    <property type="project" value="TreeGrafter"/>
</dbReference>
<dbReference type="Gene3D" id="3.40.50.970">
    <property type="match status" value="2"/>
</dbReference>
<evidence type="ECO:0000256" key="3">
    <source>
        <dbReference type="ARBA" id="ARBA00022801"/>
    </source>
</evidence>
<comment type="cofactor">
    <cofactor evidence="7">
        <name>thiamine diphosphate</name>
        <dbReference type="ChEBI" id="CHEBI:58937"/>
    </cofactor>
    <text evidence="7">Binds 1 thiamine pyrophosphate per subunit.</text>
</comment>
<feature type="binding site" evidence="7">
    <location>
        <position position="492"/>
    </location>
    <ligand>
        <name>Mg(2+)</name>
        <dbReference type="ChEBI" id="CHEBI:18420"/>
    </ligand>
</feature>
<dbReference type="PANTHER" id="PTHR18968:SF9">
    <property type="entry name" value="3D-(3,5_4)-TRIHYDROXYCYCLOHEXANE-1,2-DIONE HYDROLASE"/>
    <property type="match status" value="1"/>
</dbReference>
<comment type="catalytic activity">
    <reaction evidence="7">
        <text>3D-3,5/4-trihydroxycyclohexane-1,2-dione + H2O = 5-deoxy-D-glucuronate + H(+)</text>
        <dbReference type="Rhea" id="RHEA:25836"/>
        <dbReference type="ChEBI" id="CHEBI:15377"/>
        <dbReference type="ChEBI" id="CHEBI:15378"/>
        <dbReference type="ChEBI" id="CHEBI:28446"/>
        <dbReference type="ChEBI" id="CHEBI:58852"/>
        <dbReference type="EC" id="3.7.1.22"/>
    </reaction>
</comment>
<protein>
    <recommendedName>
        <fullName evidence="7">3D-(3,5/4)-trihydroxycyclohexane-1,2-dione hydrolase</fullName>
        <shortName evidence="7">THcHDO hydrolase</shortName>
        <ecNumber evidence="7">3.7.1.22</ecNumber>
    </recommendedName>
</protein>
<dbReference type="CDD" id="cd07035">
    <property type="entry name" value="TPP_PYR_POX_like"/>
    <property type="match status" value="1"/>
</dbReference>
<comment type="function">
    <text evidence="7">Involved in the cleavage of the C1-C2 bond of 3D-(3,5/4)-trihydroxycyclohexane-1,2-dione (THcHDO) to yield 5-deoxy-glucuronate (5DG).</text>
</comment>
<evidence type="ECO:0000259" key="8">
    <source>
        <dbReference type="Pfam" id="PF00205"/>
    </source>
</evidence>
<dbReference type="InterPro" id="IPR030817">
    <property type="entry name" value="Myo_inos_IolD"/>
</dbReference>
<reference evidence="12" key="1">
    <citation type="journal article" date="2022" name="G3 (Bethesda)">
        <title>Unveiling the complete genome sequence of Alicyclobacillus acidoterrestris DSM 3922T, a taint-producing strain.</title>
        <authorList>
            <person name="Leonardo I.C."/>
            <person name="Barreto Crespo M.T."/>
            <person name="Gaspar F.B."/>
        </authorList>
    </citation>
    <scope>NUCLEOTIDE SEQUENCE [LARGE SCALE GENOMIC DNA]</scope>
    <source>
        <strain evidence="12">DSM 3922</strain>
    </source>
</reference>
<dbReference type="Pfam" id="PF02775">
    <property type="entry name" value="TPP_enzyme_C"/>
    <property type="match status" value="1"/>
</dbReference>
<dbReference type="Pfam" id="PF00205">
    <property type="entry name" value="TPP_enzyme_M"/>
    <property type="match status" value="1"/>
</dbReference>
<evidence type="ECO:0000256" key="4">
    <source>
        <dbReference type="ARBA" id="ARBA00022842"/>
    </source>
</evidence>
<feature type="binding site" evidence="7">
    <location>
        <position position="519"/>
    </location>
    <ligand>
        <name>Mg(2+)</name>
        <dbReference type="ChEBI" id="CHEBI:18420"/>
    </ligand>
</feature>
<feature type="domain" description="Thiamine pyrophosphate enzyme TPP-binding" evidence="9">
    <location>
        <begin position="439"/>
        <end position="591"/>
    </location>
</feature>
<evidence type="ECO:0000313" key="11">
    <source>
        <dbReference type="EMBL" id="UNO47669.1"/>
    </source>
</evidence>
<evidence type="ECO:0000313" key="12">
    <source>
        <dbReference type="Proteomes" id="UP000829401"/>
    </source>
</evidence>
<dbReference type="GO" id="GO:0019310">
    <property type="term" value="P:inositol catabolic process"/>
    <property type="evidence" value="ECO:0007669"/>
    <property type="project" value="UniProtKB-UniRule"/>
</dbReference>
<dbReference type="SUPFAM" id="SSF52518">
    <property type="entry name" value="Thiamin diphosphate-binding fold (THDP-binding)"/>
    <property type="match status" value="2"/>
</dbReference>
<keyword evidence="6 7" id="KW-0786">Thiamine pyrophosphate</keyword>
<evidence type="ECO:0000256" key="2">
    <source>
        <dbReference type="ARBA" id="ARBA00022723"/>
    </source>
</evidence>
<dbReference type="PANTHER" id="PTHR18968">
    <property type="entry name" value="THIAMINE PYROPHOSPHATE ENZYMES"/>
    <property type="match status" value="1"/>
</dbReference>
<dbReference type="HAMAP" id="MF_01669">
    <property type="entry name" value="IolD"/>
    <property type="match status" value="1"/>
</dbReference>
<comment type="pathway">
    <text evidence="7">Polyol metabolism; myo-inositol degradation into acetyl-CoA; acetyl-CoA from myo-inositol: step 3/7.</text>
</comment>
<organism evidence="11 12">
    <name type="scientific">Alicyclobacillus acidoterrestris (strain ATCC 49025 / DSM 3922 / CIP 106132 / NCIMB 13137 / GD3B)</name>
    <dbReference type="NCBI Taxonomy" id="1356854"/>
    <lineage>
        <taxon>Bacteria</taxon>
        <taxon>Bacillati</taxon>
        <taxon>Bacillota</taxon>
        <taxon>Bacilli</taxon>
        <taxon>Bacillales</taxon>
        <taxon>Alicyclobacillaceae</taxon>
        <taxon>Alicyclobacillus</taxon>
    </lineage>
</organism>
<dbReference type="InterPro" id="IPR012001">
    <property type="entry name" value="Thiamin_PyroP_enz_TPP-bd_dom"/>
</dbReference>
<evidence type="ECO:0000256" key="5">
    <source>
        <dbReference type="ARBA" id="ARBA00023027"/>
    </source>
</evidence>
<dbReference type="STRING" id="1356854.N007_18815"/>
<feature type="region of interest" description="Thiamine pyrophosphate binding" evidence="7">
    <location>
        <begin position="441"/>
        <end position="521"/>
    </location>
</feature>
<comment type="cofactor">
    <cofactor evidence="7">
        <name>Mg(2+)</name>
        <dbReference type="ChEBI" id="CHEBI:18420"/>
    </cofactor>
    <text evidence="7">Binds 1 Mg(2+) ion per subunit.</text>
</comment>
<keyword evidence="4 7" id="KW-0460">Magnesium</keyword>
<dbReference type="eggNOG" id="COG3962">
    <property type="taxonomic scope" value="Bacteria"/>
</dbReference>
<evidence type="ECO:0000256" key="1">
    <source>
        <dbReference type="ARBA" id="ARBA00007812"/>
    </source>
</evidence>
<dbReference type="AlphaFoldDB" id="T0CA23"/>
<gene>
    <name evidence="7 11" type="primary">iolD</name>
    <name evidence="11" type="ORF">K1I37_13305</name>
</gene>